<proteinExistence type="predicted"/>
<evidence type="ECO:0000313" key="12">
    <source>
        <dbReference type="Proteomes" id="UP000287033"/>
    </source>
</evidence>
<sequence>MALADAVLPSISSFSTCSNFQEKQNAILKWWEVDSGSAKVDSAMGKSSTEERASPLLAPDQIKREEDDDFGSYLDLDLFLSDLTGVETGTATAGYPLADGKARRESENEADWRGPETPRTSLVAELLSPDVQSSRLANPAACADPRSKIYTNLGGIERIAPAPAMDKPVDQPHGLAGFQKPVAMAAPPADPLPSDKPVLMPTGHVPNPLGHLYYPPAQMDHRPADLRLQGRGQQLAQLQMAQRYRYCQLQQPLSLSYQVLSRYPSYYPRQPPAHQYQGQVHFYTSDFKAAHAAQGTVLPPLPPSSPSSMLAMVPPAPEEAKVKRGRRVWSRKRATSHTCDYPGCGKIYTKSSHLKAHLRTHTGNPPRRDGGGGRVPV</sequence>
<dbReference type="SUPFAM" id="SSF57667">
    <property type="entry name" value="beta-beta-alpha zinc fingers"/>
    <property type="match status" value="1"/>
</dbReference>
<evidence type="ECO:0000256" key="3">
    <source>
        <dbReference type="ARBA" id="ARBA00022771"/>
    </source>
</evidence>
<dbReference type="OMA" id="NQANCVD"/>
<dbReference type="SMART" id="SM00355">
    <property type="entry name" value="ZnF_C2H2"/>
    <property type="match status" value="1"/>
</dbReference>
<dbReference type="GO" id="GO:0000981">
    <property type="term" value="F:DNA-binding transcription factor activity, RNA polymerase II-specific"/>
    <property type="evidence" value="ECO:0007669"/>
    <property type="project" value="TreeGrafter"/>
</dbReference>
<evidence type="ECO:0000256" key="5">
    <source>
        <dbReference type="ARBA" id="ARBA00023015"/>
    </source>
</evidence>
<dbReference type="Gene3D" id="3.30.160.60">
    <property type="entry name" value="Classic Zinc Finger"/>
    <property type="match status" value="1"/>
</dbReference>
<dbReference type="EMBL" id="BEZZ01004173">
    <property type="protein sequence ID" value="GCC17620.1"/>
    <property type="molecule type" value="Genomic_DNA"/>
</dbReference>
<gene>
    <name evidence="11" type="ORF">chiPu_0021559</name>
</gene>
<protein>
    <recommendedName>
        <fullName evidence="10">C2H2-type domain-containing protein</fullName>
    </recommendedName>
</protein>
<dbReference type="PANTHER" id="PTHR23235">
    <property type="entry name" value="KRUEPPEL-LIKE TRANSCRIPTION FACTOR"/>
    <property type="match status" value="1"/>
</dbReference>
<dbReference type="OrthoDB" id="4748970at2759"/>
<dbReference type="InterPro" id="IPR036236">
    <property type="entry name" value="Znf_C2H2_sf"/>
</dbReference>
<dbReference type="FunFam" id="3.30.160.60:FF:000237">
    <property type="entry name" value="Krueppel-like factor 2"/>
    <property type="match status" value="1"/>
</dbReference>
<dbReference type="PROSITE" id="PS00028">
    <property type="entry name" value="ZINC_FINGER_C2H2_1"/>
    <property type="match status" value="1"/>
</dbReference>
<feature type="domain" description="C2H2-type" evidence="10">
    <location>
        <begin position="337"/>
        <end position="366"/>
    </location>
</feature>
<name>A0A401RHM9_CHIPU</name>
<evidence type="ECO:0000256" key="6">
    <source>
        <dbReference type="ARBA" id="ARBA00023125"/>
    </source>
</evidence>
<evidence type="ECO:0000256" key="7">
    <source>
        <dbReference type="ARBA" id="ARBA00023163"/>
    </source>
</evidence>
<keyword evidence="12" id="KW-1185">Reference proteome</keyword>
<organism evidence="11 12">
    <name type="scientific">Chiloscyllium punctatum</name>
    <name type="common">Brownbanded bambooshark</name>
    <name type="synonym">Hemiscyllium punctatum</name>
    <dbReference type="NCBI Taxonomy" id="137246"/>
    <lineage>
        <taxon>Eukaryota</taxon>
        <taxon>Metazoa</taxon>
        <taxon>Chordata</taxon>
        <taxon>Craniata</taxon>
        <taxon>Vertebrata</taxon>
        <taxon>Chondrichthyes</taxon>
        <taxon>Elasmobranchii</taxon>
        <taxon>Galeomorphii</taxon>
        <taxon>Galeoidea</taxon>
        <taxon>Orectolobiformes</taxon>
        <taxon>Hemiscylliidae</taxon>
        <taxon>Chiloscyllium</taxon>
    </lineage>
</organism>
<dbReference type="PROSITE" id="PS50157">
    <property type="entry name" value="ZINC_FINGER_C2H2_2"/>
    <property type="match status" value="1"/>
</dbReference>
<comment type="caution">
    <text evidence="11">The sequence shown here is derived from an EMBL/GenBank/DDBJ whole genome shotgun (WGS) entry which is preliminary data.</text>
</comment>
<evidence type="ECO:0000256" key="9">
    <source>
        <dbReference type="SAM" id="MobiDB-lite"/>
    </source>
</evidence>
<keyword evidence="6" id="KW-0238">DNA-binding</keyword>
<evidence type="ECO:0000256" key="4">
    <source>
        <dbReference type="ARBA" id="ARBA00022833"/>
    </source>
</evidence>
<evidence type="ECO:0000256" key="1">
    <source>
        <dbReference type="ARBA" id="ARBA00022723"/>
    </source>
</evidence>
<evidence type="ECO:0000256" key="2">
    <source>
        <dbReference type="ARBA" id="ARBA00022737"/>
    </source>
</evidence>
<evidence type="ECO:0000313" key="11">
    <source>
        <dbReference type="EMBL" id="GCC17620.1"/>
    </source>
</evidence>
<dbReference type="InterPro" id="IPR013087">
    <property type="entry name" value="Znf_C2H2_type"/>
</dbReference>
<dbReference type="AlphaFoldDB" id="A0A401RHM9"/>
<dbReference type="STRING" id="137246.A0A401RHM9"/>
<dbReference type="PANTHER" id="PTHR23235:SF158">
    <property type="entry name" value="C2H2-TYPE DOMAIN-CONTAINING PROTEIN"/>
    <property type="match status" value="1"/>
</dbReference>
<keyword evidence="1" id="KW-0479">Metal-binding</keyword>
<reference evidence="11 12" key="1">
    <citation type="journal article" date="2018" name="Nat. Ecol. Evol.">
        <title>Shark genomes provide insights into elasmobranch evolution and the origin of vertebrates.</title>
        <authorList>
            <person name="Hara Y"/>
            <person name="Yamaguchi K"/>
            <person name="Onimaru K"/>
            <person name="Kadota M"/>
            <person name="Koyanagi M"/>
            <person name="Keeley SD"/>
            <person name="Tatsumi K"/>
            <person name="Tanaka K"/>
            <person name="Motone F"/>
            <person name="Kageyama Y"/>
            <person name="Nozu R"/>
            <person name="Adachi N"/>
            <person name="Nishimura O"/>
            <person name="Nakagawa R"/>
            <person name="Tanegashima C"/>
            <person name="Kiyatake I"/>
            <person name="Matsumoto R"/>
            <person name="Murakumo K"/>
            <person name="Nishida K"/>
            <person name="Terakita A"/>
            <person name="Kuratani S"/>
            <person name="Sato K"/>
            <person name="Hyodo S Kuraku.S."/>
        </authorList>
    </citation>
    <scope>NUCLEOTIDE SEQUENCE [LARGE SCALE GENOMIC DNA]</scope>
</reference>
<keyword evidence="7" id="KW-0804">Transcription</keyword>
<accession>A0A401RHM9</accession>
<keyword evidence="4" id="KW-0862">Zinc</keyword>
<evidence type="ECO:0000259" key="10">
    <source>
        <dbReference type="PROSITE" id="PS50157"/>
    </source>
</evidence>
<keyword evidence="5" id="KW-0805">Transcription regulation</keyword>
<keyword evidence="2" id="KW-0677">Repeat</keyword>
<dbReference type="GO" id="GO:0000978">
    <property type="term" value="F:RNA polymerase II cis-regulatory region sequence-specific DNA binding"/>
    <property type="evidence" value="ECO:0007669"/>
    <property type="project" value="TreeGrafter"/>
</dbReference>
<dbReference type="GO" id="GO:0008270">
    <property type="term" value="F:zinc ion binding"/>
    <property type="evidence" value="ECO:0007669"/>
    <property type="project" value="UniProtKB-KW"/>
</dbReference>
<dbReference type="Proteomes" id="UP000287033">
    <property type="component" value="Unassembled WGS sequence"/>
</dbReference>
<keyword evidence="3 8" id="KW-0863">Zinc-finger</keyword>
<evidence type="ECO:0000256" key="8">
    <source>
        <dbReference type="PROSITE-ProRule" id="PRU00042"/>
    </source>
</evidence>
<feature type="region of interest" description="Disordered" evidence="9">
    <location>
        <begin position="358"/>
        <end position="377"/>
    </location>
</feature>